<evidence type="ECO:0000313" key="3">
    <source>
        <dbReference type="Proteomes" id="UP000235728"/>
    </source>
</evidence>
<dbReference type="PANTHER" id="PTHR47345:SF1">
    <property type="entry name" value="CUT9-INTERACTING PROTEIN SCN1"/>
    <property type="match status" value="1"/>
</dbReference>
<dbReference type="Proteomes" id="UP000235728">
    <property type="component" value="Unassembled WGS sequence"/>
</dbReference>
<feature type="compositionally biased region" description="Polar residues" evidence="1">
    <location>
        <begin position="120"/>
        <end position="132"/>
    </location>
</feature>
<reference evidence="2 3" key="1">
    <citation type="journal article" date="2016" name="Appl. Microbiol. Biotechnol.">
        <title>Characterization of T-DNA insertion mutants with decreased virulence in the entomopathogenic fungus Beauveria bassiana JEF-007.</title>
        <authorList>
            <person name="Kim S."/>
            <person name="Lee S.J."/>
            <person name="Nai Y.S."/>
            <person name="Yu J.S."/>
            <person name="Lee M.R."/>
            <person name="Yang Y.T."/>
            <person name="Kim J.S."/>
        </authorList>
    </citation>
    <scope>NUCLEOTIDE SEQUENCE [LARGE SCALE GENOMIC DNA]</scope>
    <source>
        <strain evidence="2 3">JEF-007</strain>
    </source>
</reference>
<name>A0A2N6NV88_BEABA</name>
<feature type="region of interest" description="Disordered" evidence="1">
    <location>
        <begin position="1"/>
        <end position="26"/>
    </location>
</feature>
<evidence type="ECO:0000256" key="1">
    <source>
        <dbReference type="SAM" id="MobiDB-lite"/>
    </source>
</evidence>
<dbReference type="OMA" id="VPCFGWH"/>
<dbReference type="InterPro" id="IPR053044">
    <property type="entry name" value="Metallo-hydrolase/TatD-type"/>
</dbReference>
<dbReference type="PANTHER" id="PTHR47345">
    <property type="entry name" value="CUT9-INTERACTING PROTEIN SCN1"/>
    <property type="match status" value="1"/>
</dbReference>
<dbReference type="Pfam" id="PF01026">
    <property type="entry name" value="TatD_DNase"/>
    <property type="match status" value="1"/>
</dbReference>
<feature type="region of interest" description="Disordered" evidence="1">
    <location>
        <begin position="279"/>
        <end position="307"/>
    </location>
</feature>
<dbReference type="GO" id="GO:0016788">
    <property type="term" value="F:hydrolase activity, acting on ester bonds"/>
    <property type="evidence" value="ECO:0007669"/>
    <property type="project" value="InterPro"/>
</dbReference>
<comment type="caution">
    <text evidence="2">The sequence shown here is derived from an EMBL/GenBank/DDBJ whole genome shotgun (WGS) entry which is preliminary data.</text>
</comment>
<sequence length="442" mass="48073">MCQHDQDADDSNHGSPQPSDDFPWHLGAYDAHCHPTDTMASIDNLARMRTSVLTIMATRSQDQDLVAEVAASHGLANTATTSTDLPDATGASKVVPAFAWHPWFSHQLYDDSDSAAEPTTYHQPVDGTSSPSEAKRAHYRAVLQPPPDDAFIDSLPDPVPISAFIAATAARLEAYPLALVGEAGLDKAFRLPEPWAEADDNDVALRDDDAAAATPGGRQGRRLSPHRVRMSHQQAVLTAQLALAGRLGRAVSLHGVQAHGVLYDTVARCWAGRELPSRREKKLVAPGAEDFSSSSSSSEEEEDESLPQGIKALNLGHKQTKRETGKPYPPRICLHSFSGSASTLTQWMRRNVPAAVYVSFSAAINLSTETSSSSSSSRAKTDEVIRAVPDDRLLVESDLHKAGDDMDGMLEVMYRHVCEVKGWELEDGVARIRKNYERFIFG</sequence>
<dbReference type="Gene3D" id="3.20.20.140">
    <property type="entry name" value="Metal-dependent hydrolases"/>
    <property type="match status" value="1"/>
</dbReference>
<organism evidence="2 3">
    <name type="scientific">Beauveria bassiana</name>
    <name type="common">White muscardine disease fungus</name>
    <name type="synonym">Tritirachium shiotae</name>
    <dbReference type="NCBI Taxonomy" id="176275"/>
    <lineage>
        <taxon>Eukaryota</taxon>
        <taxon>Fungi</taxon>
        <taxon>Dikarya</taxon>
        <taxon>Ascomycota</taxon>
        <taxon>Pezizomycotina</taxon>
        <taxon>Sordariomycetes</taxon>
        <taxon>Hypocreomycetidae</taxon>
        <taxon>Hypocreales</taxon>
        <taxon>Cordycipitaceae</taxon>
        <taxon>Beauveria</taxon>
    </lineage>
</organism>
<proteinExistence type="predicted"/>
<dbReference type="AlphaFoldDB" id="A0A2N6NV88"/>
<feature type="region of interest" description="Disordered" evidence="1">
    <location>
        <begin position="114"/>
        <end position="136"/>
    </location>
</feature>
<dbReference type="InterPro" id="IPR001130">
    <property type="entry name" value="TatD-like"/>
</dbReference>
<protein>
    <submittedName>
        <fullName evidence="2">Cut9-interacting protein scn1</fullName>
    </submittedName>
</protein>
<feature type="compositionally biased region" description="Basic and acidic residues" evidence="1">
    <location>
        <begin position="1"/>
        <end position="12"/>
    </location>
</feature>
<gene>
    <name evidence="2" type="primary">scn1</name>
    <name evidence="2" type="ORF">BM221_003651</name>
</gene>
<evidence type="ECO:0000313" key="2">
    <source>
        <dbReference type="EMBL" id="PMB71184.1"/>
    </source>
</evidence>
<accession>A0A2N6NV88</accession>
<dbReference type="SUPFAM" id="SSF51556">
    <property type="entry name" value="Metallo-dependent hydrolases"/>
    <property type="match status" value="1"/>
</dbReference>
<dbReference type="EMBL" id="MRVG01000003">
    <property type="protein sequence ID" value="PMB71184.1"/>
    <property type="molecule type" value="Genomic_DNA"/>
</dbReference>
<dbReference type="InterPro" id="IPR032466">
    <property type="entry name" value="Metal_Hydrolase"/>
</dbReference>